<dbReference type="Pfam" id="PF00625">
    <property type="entry name" value="Guanylate_kin"/>
    <property type="match status" value="1"/>
</dbReference>
<dbReference type="SUPFAM" id="SSF52540">
    <property type="entry name" value="P-loop containing nucleoside triphosphate hydrolases"/>
    <property type="match status" value="1"/>
</dbReference>
<keyword evidence="6" id="KW-0106">Calcium</keyword>
<evidence type="ECO:0000256" key="8">
    <source>
        <dbReference type="ARBA" id="ARBA00023065"/>
    </source>
</evidence>
<evidence type="ECO:0000256" key="7">
    <source>
        <dbReference type="ARBA" id="ARBA00022882"/>
    </source>
</evidence>
<sequence length="556" mass="62153">MSRPRRRGSRDSNYSNEGDDFNLEQRNRETIKSNAERQATQQLENAKYNPVLFAVCTNVDFDGSIDDDSPVHGCAISFKAKEFLHIKEKYNNDWWIGRLVKEGCELGFIPSPVKLENIRQQSSKGTAKFKTSSSTSNLGALDNMMPRSGSRGSTPPTPGNEMDDEEHNKKITSLVTTPPPSKEKKKLMFKKQENIPPYDVVPTMRPVVLVGPSLKGYEVTDMMQKAVFDYLKHRFEGRIIITRVTADISLAKRSLLNNPTKRAIMERANSRSSNSLAEIQAEIERIFELARSMQLVVLDCDTINHPSQLSKTSLAPIHVYIKISSPKVLQRLIKSRGKTQTRNMNVQMVAAEKLAQCLPEMFDVILDENQLEDACEHLADYLESYWRATHPPVRSPPRIKRGPMSARGPSTLYTPQQMMQGVLNSPTSQPPLASNPMFSSTNGVMDAGTSQRVPTIAVQQPSLPIGSNGMTGSSSALYGGQPQMIRNSSNSGMYGGNTMQPPPAPPQSQRSLPVMPDVHGFDEYDEEDFGGYNQHANNILIYFSSHPMIQFYNRYS</sequence>
<dbReference type="InterPro" id="IPR036028">
    <property type="entry name" value="SH3-like_dom_sf"/>
</dbReference>
<keyword evidence="5" id="KW-0109">Calcium transport</keyword>
<evidence type="ECO:0000313" key="13">
    <source>
        <dbReference type="Proteomes" id="UP000887540"/>
    </source>
</evidence>
<feature type="domain" description="SH3" evidence="12">
    <location>
        <begin position="50"/>
        <end position="119"/>
    </location>
</feature>
<dbReference type="Gene3D" id="2.30.30.40">
    <property type="entry name" value="SH3 Domains"/>
    <property type="match status" value="1"/>
</dbReference>
<feature type="region of interest" description="Disordered" evidence="11">
    <location>
        <begin position="119"/>
        <end position="166"/>
    </location>
</feature>
<dbReference type="PROSITE" id="PS50002">
    <property type="entry name" value="SH3"/>
    <property type="match status" value="1"/>
</dbReference>
<evidence type="ECO:0000256" key="9">
    <source>
        <dbReference type="ARBA" id="ARBA00023303"/>
    </source>
</evidence>
<keyword evidence="4" id="KW-0597">Phosphoprotein</keyword>
<evidence type="ECO:0000256" key="3">
    <source>
        <dbReference type="ARBA" id="ARBA00022448"/>
    </source>
</evidence>
<feature type="compositionally biased region" description="Polar residues" evidence="11">
    <location>
        <begin position="119"/>
        <end position="138"/>
    </location>
</feature>
<dbReference type="InterPro" id="IPR001452">
    <property type="entry name" value="SH3_domain"/>
</dbReference>
<dbReference type="SUPFAM" id="SSF50044">
    <property type="entry name" value="SH3-domain"/>
    <property type="match status" value="1"/>
</dbReference>
<evidence type="ECO:0000256" key="4">
    <source>
        <dbReference type="ARBA" id="ARBA00022553"/>
    </source>
</evidence>
<dbReference type="Gene3D" id="3.40.50.300">
    <property type="entry name" value="P-loop containing nucleotide triphosphate hydrolases"/>
    <property type="match status" value="1"/>
</dbReference>
<dbReference type="InterPro" id="IPR008145">
    <property type="entry name" value="GK/Ca_channel_bsu"/>
</dbReference>
<dbReference type="Pfam" id="PF12052">
    <property type="entry name" value="VGCC_beta4Aa_N"/>
    <property type="match status" value="1"/>
</dbReference>
<evidence type="ECO:0000256" key="1">
    <source>
        <dbReference type="ARBA" id="ARBA00010836"/>
    </source>
</evidence>
<evidence type="ECO:0000256" key="11">
    <source>
        <dbReference type="SAM" id="MobiDB-lite"/>
    </source>
</evidence>
<dbReference type="CDD" id="cd11863">
    <property type="entry name" value="SH3_CACNB"/>
    <property type="match status" value="1"/>
</dbReference>
<dbReference type="GO" id="GO:0005245">
    <property type="term" value="F:voltage-gated calcium channel activity"/>
    <property type="evidence" value="ECO:0007669"/>
    <property type="project" value="InterPro"/>
</dbReference>
<feature type="region of interest" description="Disordered" evidence="11">
    <location>
        <begin position="490"/>
        <end position="513"/>
    </location>
</feature>
<keyword evidence="9" id="KW-0407">Ion channel</keyword>
<dbReference type="FunFam" id="3.40.50.300:FF:000023">
    <property type="entry name" value="Voltage-dependent L-type calcium channel subunit beta-2"/>
    <property type="match status" value="1"/>
</dbReference>
<evidence type="ECO:0000256" key="6">
    <source>
        <dbReference type="ARBA" id="ARBA00022837"/>
    </source>
</evidence>
<dbReference type="PRINTS" id="PR01626">
    <property type="entry name" value="LCACHANNELB"/>
</dbReference>
<keyword evidence="8" id="KW-0406">Ion transport</keyword>
<evidence type="ECO:0000259" key="12">
    <source>
        <dbReference type="PROSITE" id="PS50002"/>
    </source>
</evidence>
<feature type="region of interest" description="Disordered" evidence="11">
    <location>
        <begin position="1"/>
        <end position="29"/>
    </location>
</feature>
<dbReference type="WBParaSite" id="ACRNAN_Path_18.g56.t1">
    <property type="protein sequence ID" value="ACRNAN_Path_18.g56.t1"/>
    <property type="gene ID" value="ACRNAN_Path_18.g56"/>
</dbReference>
<dbReference type="InterPro" id="IPR000584">
    <property type="entry name" value="VDCC_L_bsu"/>
</dbReference>
<dbReference type="GO" id="GO:0005891">
    <property type="term" value="C:voltage-gated calcium channel complex"/>
    <property type="evidence" value="ECO:0007669"/>
    <property type="project" value="InterPro"/>
</dbReference>
<proteinExistence type="inferred from homology"/>
<evidence type="ECO:0000256" key="5">
    <source>
        <dbReference type="ARBA" id="ARBA00022568"/>
    </source>
</evidence>
<name>A0A914C3B7_9BILA</name>
<dbReference type="SMART" id="SM00072">
    <property type="entry name" value="GuKc"/>
    <property type="match status" value="1"/>
</dbReference>
<accession>A0A914C3B7</accession>
<evidence type="ECO:0000256" key="10">
    <source>
        <dbReference type="PROSITE-ProRule" id="PRU00192"/>
    </source>
</evidence>
<keyword evidence="13" id="KW-1185">Reference proteome</keyword>
<evidence type="ECO:0000256" key="2">
    <source>
        <dbReference type="ARBA" id="ARBA00022443"/>
    </source>
</evidence>
<dbReference type="PANTHER" id="PTHR11824">
    <property type="entry name" value="VOLTAGE-DEPENDENT CALCIUM CHANNEL BETA SUBUNIT"/>
    <property type="match status" value="1"/>
</dbReference>
<protein>
    <submittedName>
        <fullName evidence="14">SH3 domain-containing protein</fullName>
    </submittedName>
</protein>
<dbReference type="InterPro" id="IPR027417">
    <property type="entry name" value="P-loop_NTPase"/>
</dbReference>
<dbReference type="InterPro" id="IPR046937">
    <property type="entry name" value="CAB1-4_N_A-dom"/>
</dbReference>
<keyword evidence="3" id="KW-0813">Transport</keyword>
<organism evidence="13 14">
    <name type="scientific">Acrobeloides nanus</name>
    <dbReference type="NCBI Taxonomy" id="290746"/>
    <lineage>
        <taxon>Eukaryota</taxon>
        <taxon>Metazoa</taxon>
        <taxon>Ecdysozoa</taxon>
        <taxon>Nematoda</taxon>
        <taxon>Chromadorea</taxon>
        <taxon>Rhabditida</taxon>
        <taxon>Tylenchina</taxon>
        <taxon>Cephalobomorpha</taxon>
        <taxon>Cephaloboidea</taxon>
        <taxon>Cephalobidae</taxon>
        <taxon>Acrobeloides</taxon>
    </lineage>
</organism>
<reference evidence="14" key="1">
    <citation type="submission" date="2022-11" db="UniProtKB">
        <authorList>
            <consortium name="WormBaseParasite"/>
        </authorList>
    </citation>
    <scope>IDENTIFICATION</scope>
</reference>
<dbReference type="AlphaFoldDB" id="A0A914C3B7"/>
<keyword evidence="7" id="KW-0851">Voltage-gated channel</keyword>
<comment type="similarity">
    <text evidence="1">Belongs to the calcium channel beta subunit family.</text>
</comment>
<evidence type="ECO:0000313" key="14">
    <source>
        <dbReference type="WBParaSite" id="ACRNAN_Path_18.g56.t1"/>
    </source>
</evidence>
<dbReference type="Proteomes" id="UP000887540">
    <property type="component" value="Unplaced"/>
</dbReference>
<keyword evidence="2 10" id="KW-0728">SH3 domain</keyword>